<sequence length="63" mass="7244">SLPRLILSFTIFSLLPKCLFSQYLFKIFILSLREKIGKSVATAYFTTFGYETMCLSGRASIFY</sequence>
<protein>
    <submittedName>
        <fullName evidence="1">Uncharacterized protein</fullName>
    </submittedName>
</protein>
<evidence type="ECO:0000313" key="1">
    <source>
        <dbReference type="EMBL" id="KAF6164225.1"/>
    </source>
</evidence>
<organism evidence="1 2">
    <name type="scientific">Kingdonia uniflora</name>
    <dbReference type="NCBI Taxonomy" id="39325"/>
    <lineage>
        <taxon>Eukaryota</taxon>
        <taxon>Viridiplantae</taxon>
        <taxon>Streptophyta</taxon>
        <taxon>Embryophyta</taxon>
        <taxon>Tracheophyta</taxon>
        <taxon>Spermatophyta</taxon>
        <taxon>Magnoliopsida</taxon>
        <taxon>Ranunculales</taxon>
        <taxon>Circaeasteraceae</taxon>
        <taxon>Kingdonia</taxon>
    </lineage>
</organism>
<gene>
    <name evidence="1" type="ORF">GIB67_010195</name>
</gene>
<dbReference type="EMBL" id="JACGCM010000938">
    <property type="protein sequence ID" value="KAF6164225.1"/>
    <property type="molecule type" value="Genomic_DNA"/>
</dbReference>
<proteinExistence type="predicted"/>
<keyword evidence="2" id="KW-1185">Reference proteome</keyword>
<dbReference type="AlphaFoldDB" id="A0A7J7NAP9"/>
<evidence type="ECO:0000313" key="2">
    <source>
        <dbReference type="Proteomes" id="UP000541444"/>
    </source>
</evidence>
<comment type="caution">
    <text evidence="1">The sequence shown here is derived from an EMBL/GenBank/DDBJ whole genome shotgun (WGS) entry which is preliminary data.</text>
</comment>
<name>A0A7J7NAP9_9MAGN</name>
<reference evidence="1 2" key="1">
    <citation type="journal article" date="2020" name="IScience">
        <title>Genome Sequencing of the Endangered Kingdonia uniflora (Circaeasteraceae, Ranunculales) Reveals Potential Mechanisms of Evolutionary Specialization.</title>
        <authorList>
            <person name="Sun Y."/>
            <person name="Deng T."/>
            <person name="Zhang A."/>
            <person name="Moore M.J."/>
            <person name="Landis J.B."/>
            <person name="Lin N."/>
            <person name="Zhang H."/>
            <person name="Zhang X."/>
            <person name="Huang J."/>
            <person name="Zhang X."/>
            <person name="Sun H."/>
            <person name="Wang H."/>
        </authorList>
    </citation>
    <scope>NUCLEOTIDE SEQUENCE [LARGE SCALE GENOMIC DNA]</scope>
    <source>
        <strain evidence="1">TB1705</strain>
        <tissue evidence="1">Leaf</tissue>
    </source>
</reference>
<dbReference type="Proteomes" id="UP000541444">
    <property type="component" value="Unassembled WGS sequence"/>
</dbReference>
<accession>A0A7J7NAP9</accession>
<feature type="non-terminal residue" evidence="1">
    <location>
        <position position="63"/>
    </location>
</feature>